<sequence>MSLPVKLQDARVLLTGAGTSAYAASAVALAWPRAFAVPTTDLLIDTERYLAGVDVVISLARSGDSPESAAVVERVRALRPDILQLAIVCNEHGALSRAGVDGLIALDPRTNDRSLVMTSAFSNLVLAGLLLAQPDAASSTVNEFSLHTSALLPEIDRACHHLTARIRDRIVVLSSSPLLGWASEAGLKILEMTAGRFPILTETYLGLRHGPMSFVKPDTLVLCLLSSDPVRRAYEVDLIDELRQKKLGYRVGIADPVAANGLFDEIIPAIAPQADDALRTPYEIVAAQLLGYHLSLSIGLNPDNPSPSGVINRVVQGVRIHPARL</sequence>
<dbReference type="GO" id="GO:0016853">
    <property type="term" value="F:isomerase activity"/>
    <property type="evidence" value="ECO:0007669"/>
    <property type="project" value="UniProtKB-KW"/>
</dbReference>
<feature type="domain" description="SIS" evidence="1">
    <location>
        <begin position="158"/>
        <end position="305"/>
    </location>
</feature>
<dbReference type="GO" id="GO:1901135">
    <property type="term" value="P:carbohydrate derivative metabolic process"/>
    <property type="evidence" value="ECO:0007669"/>
    <property type="project" value="InterPro"/>
</dbReference>
<dbReference type="Gene3D" id="3.40.50.10490">
    <property type="entry name" value="Glucose-6-phosphate isomerase like protein, domain 1"/>
    <property type="match status" value="2"/>
</dbReference>
<name>A0A917HCP0_9BACT</name>
<dbReference type="Proteomes" id="UP000647241">
    <property type="component" value="Unassembled WGS sequence"/>
</dbReference>
<dbReference type="SUPFAM" id="SSF53697">
    <property type="entry name" value="SIS domain"/>
    <property type="match status" value="1"/>
</dbReference>
<evidence type="ECO:0000313" key="3">
    <source>
        <dbReference type="Proteomes" id="UP000647241"/>
    </source>
</evidence>
<dbReference type="EMBL" id="BMGT01000002">
    <property type="protein sequence ID" value="GGG75039.1"/>
    <property type="molecule type" value="Genomic_DNA"/>
</dbReference>
<accession>A0A917HCP0</accession>
<proteinExistence type="predicted"/>
<keyword evidence="2" id="KW-0413">Isomerase</keyword>
<dbReference type="PROSITE" id="PS51464">
    <property type="entry name" value="SIS"/>
    <property type="match status" value="2"/>
</dbReference>
<comment type="caution">
    <text evidence="2">The sequence shown here is derived from an EMBL/GenBank/DDBJ whole genome shotgun (WGS) entry which is preliminary data.</text>
</comment>
<reference evidence="2" key="2">
    <citation type="submission" date="2020-09" db="EMBL/GenBank/DDBJ databases">
        <authorList>
            <person name="Sun Q."/>
            <person name="Zhou Y."/>
        </authorList>
    </citation>
    <scope>NUCLEOTIDE SEQUENCE</scope>
    <source>
        <strain evidence="2">CGMCC 1.12997</strain>
    </source>
</reference>
<dbReference type="GO" id="GO:0097367">
    <property type="term" value="F:carbohydrate derivative binding"/>
    <property type="evidence" value="ECO:0007669"/>
    <property type="project" value="InterPro"/>
</dbReference>
<organism evidence="2 3">
    <name type="scientific">Edaphobacter dinghuensis</name>
    <dbReference type="NCBI Taxonomy" id="1560005"/>
    <lineage>
        <taxon>Bacteria</taxon>
        <taxon>Pseudomonadati</taxon>
        <taxon>Acidobacteriota</taxon>
        <taxon>Terriglobia</taxon>
        <taxon>Terriglobales</taxon>
        <taxon>Acidobacteriaceae</taxon>
        <taxon>Edaphobacter</taxon>
    </lineage>
</organism>
<evidence type="ECO:0000313" key="2">
    <source>
        <dbReference type="EMBL" id="GGG75039.1"/>
    </source>
</evidence>
<dbReference type="InterPro" id="IPR046348">
    <property type="entry name" value="SIS_dom_sf"/>
</dbReference>
<reference evidence="2" key="1">
    <citation type="journal article" date="2014" name="Int. J. Syst. Evol. Microbiol.">
        <title>Complete genome sequence of Corynebacterium casei LMG S-19264T (=DSM 44701T), isolated from a smear-ripened cheese.</title>
        <authorList>
            <consortium name="US DOE Joint Genome Institute (JGI-PGF)"/>
            <person name="Walter F."/>
            <person name="Albersmeier A."/>
            <person name="Kalinowski J."/>
            <person name="Ruckert C."/>
        </authorList>
    </citation>
    <scope>NUCLEOTIDE SEQUENCE</scope>
    <source>
        <strain evidence="2">CGMCC 1.12997</strain>
    </source>
</reference>
<evidence type="ECO:0000259" key="1">
    <source>
        <dbReference type="PROSITE" id="PS51464"/>
    </source>
</evidence>
<dbReference type="InterPro" id="IPR001347">
    <property type="entry name" value="SIS_dom"/>
</dbReference>
<protein>
    <submittedName>
        <fullName evidence="2">Tagatose-6-phosphate ketose/aldose isomerase</fullName>
    </submittedName>
</protein>
<gene>
    <name evidence="2" type="primary">agaS</name>
    <name evidence="2" type="ORF">GCM10011585_17240</name>
</gene>
<feature type="domain" description="SIS" evidence="1">
    <location>
        <begin position="1"/>
        <end position="137"/>
    </location>
</feature>
<dbReference type="AlphaFoldDB" id="A0A917HCP0"/>
<keyword evidence="3" id="KW-1185">Reference proteome</keyword>